<evidence type="ECO:0000256" key="5">
    <source>
        <dbReference type="PIRNR" id="PIRNR038994"/>
    </source>
</evidence>
<keyword evidence="3 5" id="KW-0378">Hydrolase</keyword>
<evidence type="ECO:0000256" key="1">
    <source>
        <dbReference type="ARBA" id="ARBA00010716"/>
    </source>
</evidence>
<evidence type="ECO:0000256" key="8">
    <source>
        <dbReference type="PIRSR" id="PIRSR038994-3"/>
    </source>
</evidence>
<dbReference type="GO" id="GO:0046872">
    <property type="term" value="F:metal ion binding"/>
    <property type="evidence" value="ECO:0007669"/>
    <property type="project" value="UniProtKB-KW"/>
</dbReference>
<evidence type="ECO:0000256" key="4">
    <source>
        <dbReference type="ARBA" id="ARBA00023277"/>
    </source>
</evidence>
<evidence type="ECO:0000313" key="10">
    <source>
        <dbReference type="EMBL" id="AQZ53780.1"/>
    </source>
</evidence>
<dbReference type="GO" id="GO:0006046">
    <property type="term" value="P:N-acetylglucosamine catabolic process"/>
    <property type="evidence" value="ECO:0007669"/>
    <property type="project" value="TreeGrafter"/>
</dbReference>
<evidence type="ECO:0000313" key="11">
    <source>
        <dbReference type="Proteomes" id="UP000191135"/>
    </source>
</evidence>
<feature type="binding site" evidence="7">
    <location>
        <begin position="290"/>
        <end position="292"/>
    </location>
    <ligand>
        <name>substrate</name>
    </ligand>
</feature>
<organism evidence="10 11">
    <name type="scientific">Martelella mediterranea DSM 17316</name>
    <dbReference type="NCBI Taxonomy" id="1122214"/>
    <lineage>
        <taxon>Bacteria</taxon>
        <taxon>Pseudomonadati</taxon>
        <taxon>Pseudomonadota</taxon>
        <taxon>Alphaproteobacteria</taxon>
        <taxon>Hyphomicrobiales</taxon>
        <taxon>Aurantimonadaceae</taxon>
        <taxon>Martelella</taxon>
    </lineage>
</organism>
<dbReference type="RefSeq" id="WP_018067544.1">
    <property type="nucleotide sequence ID" value="NZ_AQWH01000044.1"/>
</dbReference>
<dbReference type="InterPro" id="IPR006680">
    <property type="entry name" value="Amidohydro-rel"/>
</dbReference>
<dbReference type="AlphaFoldDB" id="A0A1U9Z822"/>
<name>A0A1U9Z822_9HYPH</name>
<reference evidence="10 11" key="1">
    <citation type="submission" date="2017-03" db="EMBL/GenBank/DDBJ databases">
        <title>Foreign affairs: Plasmid Transfer between Roseobacters and Rhizobia.</title>
        <authorList>
            <person name="Bartling P."/>
            <person name="Bunk B."/>
            <person name="Overmann J."/>
            <person name="Brinkmann H."/>
            <person name="Petersen J."/>
        </authorList>
    </citation>
    <scope>NUCLEOTIDE SEQUENCE [LARGE SCALE GENOMIC DNA]</scope>
    <source>
        <strain evidence="10 11">MACL11</strain>
        <plasmid evidence="11">Plasmid pmm593</plasmid>
    </source>
</reference>
<evidence type="ECO:0000259" key="9">
    <source>
        <dbReference type="Pfam" id="PF01979"/>
    </source>
</evidence>
<evidence type="ECO:0000256" key="6">
    <source>
        <dbReference type="PIRSR" id="PIRSR038994-1"/>
    </source>
</evidence>
<evidence type="ECO:0000256" key="7">
    <source>
        <dbReference type="PIRSR" id="PIRSR038994-2"/>
    </source>
</evidence>
<dbReference type="EC" id="3.5.1.25" evidence="10"/>
<dbReference type="KEGG" id="mmed:Mame_04488"/>
<feature type="binding site" evidence="7">
    <location>
        <position position="236"/>
    </location>
    <ligand>
        <name>substrate</name>
    </ligand>
</feature>
<dbReference type="SUPFAM" id="SSF51338">
    <property type="entry name" value="Composite domain of metallo-dependent hydrolases"/>
    <property type="match status" value="1"/>
</dbReference>
<dbReference type="PANTHER" id="PTHR11113">
    <property type="entry name" value="N-ACETYLGLUCOSAMINE-6-PHOSPHATE DEACETYLASE"/>
    <property type="match status" value="1"/>
</dbReference>
<dbReference type="InterPro" id="IPR011059">
    <property type="entry name" value="Metal-dep_hydrolase_composite"/>
</dbReference>
<feature type="domain" description="Amidohydrolase-related" evidence="9">
    <location>
        <begin position="40"/>
        <end position="361"/>
    </location>
</feature>
<keyword evidence="11" id="KW-1185">Reference proteome</keyword>
<dbReference type="GO" id="GO:0008448">
    <property type="term" value="F:N-acetylglucosamine-6-phosphate deacetylase activity"/>
    <property type="evidence" value="ECO:0007669"/>
    <property type="project" value="UniProtKB-EC"/>
</dbReference>
<dbReference type="InterPro" id="IPR032466">
    <property type="entry name" value="Metal_Hydrolase"/>
</dbReference>
<comment type="similarity">
    <text evidence="1 5">Belongs to the metallo-dependent hydrolases superfamily. NagA family.</text>
</comment>
<dbReference type="EMBL" id="CP020331">
    <property type="protein sequence ID" value="AQZ53780.1"/>
    <property type="molecule type" value="Genomic_DNA"/>
</dbReference>
<feature type="binding site" evidence="7">
    <location>
        <begin position="205"/>
        <end position="206"/>
    </location>
    <ligand>
        <name>substrate</name>
    </ligand>
</feature>
<gene>
    <name evidence="10" type="primary">nagA_2</name>
    <name evidence="10" type="ORF">Mame_04488</name>
</gene>
<feature type="binding site" evidence="7">
    <location>
        <position position="213"/>
    </location>
    <ligand>
        <name>substrate</name>
    </ligand>
</feature>
<dbReference type="Pfam" id="PF01979">
    <property type="entry name" value="Amidohydro_1"/>
    <property type="match status" value="1"/>
</dbReference>
<keyword evidence="4 5" id="KW-0119">Carbohydrate metabolism</keyword>
<dbReference type="OrthoDB" id="9776488at2"/>
<keyword evidence="2 8" id="KW-0479">Metal-binding</keyword>
<feature type="binding site" evidence="8">
    <location>
        <position position="181"/>
    </location>
    <ligand>
        <name>Zn(2+)</name>
        <dbReference type="ChEBI" id="CHEBI:29105"/>
    </ligand>
</feature>
<sequence>MTALAGRILTESGPIFGRITVENGRITDISTTVGNDGPLIVPGFIDLHCHGGNGDDIMDGSLAARRIAGFHAQSGTTAMLATTMTAEPETLRKALLAVAEVMADPGLDSATILGVHLEGPFISAEMLGAQPPQTRKVDRAFLDDLMSCAPIKVITFAPEADEAEILLSIARERGIRAQLGHSPCQYETAERAFRHGASGATHLFNAMSALHHRAPGLAGAALAHADNAEIIPDLMHVHPGAMRVALRAIPGLYAVTDASRATGAPDGTYPFGEVTAHKCGNGLRLADGTLAGSCLTMLQAFQNFIEIGLEPSEAARRCSTVAADYLGLRERGRIAKNAMADFVVLAPDLTLEDVWIRGKSVGR</sequence>
<dbReference type="PIRSF" id="PIRSF038994">
    <property type="entry name" value="NagA"/>
    <property type="match status" value="1"/>
</dbReference>
<evidence type="ECO:0000256" key="3">
    <source>
        <dbReference type="ARBA" id="ARBA00022801"/>
    </source>
</evidence>
<feature type="binding site" evidence="8">
    <location>
        <position position="202"/>
    </location>
    <ligand>
        <name>Zn(2+)</name>
        <dbReference type="ChEBI" id="CHEBI:29105"/>
    </ligand>
</feature>
<proteinExistence type="inferred from homology"/>
<dbReference type="eggNOG" id="COG1820">
    <property type="taxonomic scope" value="Bacteria"/>
</dbReference>
<dbReference type="NCBIfam" id="TIGR00221">
    <property type="entry name" value="nagA"/>
    <property type="match status" value="1"/>
</dbReference>
<dbReference type="Gene3D" id="2.30.40.10">
    <property type="entry name" value="Urease, subunit C, domain 1"/>
    <property type="match status" value="1"/>
</dbReference>
<comment type="cofactor">
    <cofactor evidence="8">
        <name>a divalent metal cation</name>
        <dbReference type="ChEBI" id="CHEBI:60240"/>
    </cofactor>
    <text evidence="8">Binds 1 divalent metal cation per subunit.</text>
</comment>
<feature type="active site" description="Proton donor/acceptor" evidence="6">
    <location>
        <position position="257"/>
    </location>
</feature>
<evidence type="ECO:0000256" key="2">
    <source>
        <dbReference type="ARBA" id="ARBA00022723"/>
    </source>
</evidence>
<dbReference type="Gene3D" id="3.20.20.140">
    <property type="entry name" value="Metal-dependent hydrolases"/>
    <property type="match status" value="1"/>
</dbReference>
<dbReference type="InterPro" id="IPR003764">
    <property type="entry name" value="GlcNAc_6-P_deAcase"/>
</dbReference>
<dbReference type="Proteomes" id="UP000191135">
    <property type="component" value="Plasmid pMM593"/>
</dbReference>
<feature type="binding site" evidence="7">
    <location>
        <position position="129"/>
    </location>
    <ligand>
        <name>substrate</name>
    </ligand>
</feature>
<feature type="binding site" evidence="8">
    <location>
        <position position="118"/>
    </location>
    <ligand>
        <name>Zn(2+)</name>
        <dbReference type="ChEBI" id="CHEBI:29105"/>
    </ligand>
</feature>
<accession>A0A1U9Z822</accession>
<dbReference type="SUPFAM" id="SSF51556">
    <property type="entry name" value="Metallo-dependent hydrolases"/>
    <property type="match status" value="1"/>
</dbReference>
<dbReference type="PANTHER" id="PTHR11113:SF14">
    <property type="entry name" value="N-ACETYLGLUCOSAMINE-6-PHOSPHATE DEACETYLASE"/>
    <property type="match status" value="1"/>
</dbReference>
<keyword evidence="10" id="KW-0614">Plasmid</keyword>
<protein>
    <submittedName>
        <fullName evidence="10">N-acetylglucosamine-6-phosphate deacetylase</fullName>
        <ecNumber evidence="10">3.5.1.25</ecNumber>
    </submittedName>
</protein>
<geneLocation type="plasmid" evidence="11">
    <name>pmm593</name>
</geneLocation>